<dbReference type="RefSeq" id="WP_084983362.1">
    <property type="nucleotide sequence ID" value="NZ_CBCSCF010000003.1"/>
</dbReference>
<evidence type="ECO:0000313" key="6">
    <source>
        <dbReference type="Proteomes" id="UP000192722"/>
    </source>
</evidence>
<keyword evidence="2" id="KW-0560">Oxidoreductase</keyword>
<dbReference type="EMBL" id="MRWD01000031">
    <property type="protein sequence ID" value="ORJ20700.1"/>
    <property type="molecule type" value="Genomic_DNA"/>
</dbReference>
<evidence type="ECO:0000256" key="3">
    <source>
        <dbReference type="RuleBase" id="RU000363"/>
    </source>
</evidence>
<keyword evidence="6" id="KW-1185">Reference proteome</keyword>
<dbReference type="PANTHER" id="PTHR44196:SF1">
    <property type="entry name" value="DEHYDROGENASE_REDUCTASE SDR FAMILY MEMBER 7B"/>
    <property type="match status" value="1"/>
</dbReference>
<dbReference type="InterPro" id="IPR036291">
    <property type="entry name" value="NAD(P)-bd_dom_sf"/>
</dbReference>
<dbReference type="Proteomes" id="UP000192722">
    <property type="component" value="Unassembled WGS sequence"/>
</dbReference>
<accession>A0ABX3TZP4</accession>
<dbReference type="InterPro" id="IPR020904">
    <property type="entry name" value="Sc_DH/Rdtase_CS"/>
</dbReference>
<dbReference type="PRINTS" id="PR00080">
    <property type="entry name" value="SDRFAMILY"/>
</dbReference>
<dbReference type="PANTHER" id="PTHR44196">
    <property type="entry name" value="DEHYDROGENASE/REDUCTASE SDR FAMILY MEMBER 7B"/>
    <property type="match status" value="1"/>
</dbReference>
<evidence type="ECO:0000256" key="1">
    <source>
        <dbReference type="ARBA" id="ARBA00006484"/>
    </source>
</evidence>
<feature type="domain" description="Ketoreductase" evidence="4">
    <location>
        <begin position="6"/>
        <end position="186"/>
    </location>
</feature>
<organism evidence="5 6">
    <name type="scientific">Rouxiella silvae</name>
    <dbReference type="NCBI Taxonomy" id="1646373"/>
    <lineage>
        <taxon>Bacteria</taxon>
        <taxon>Pseudomonadati</taxon>
        <taxon>Pseudomonadota</taxon>
        <taxon>Gammaproteobacteria</taxon>
        <taxon>Enterobacterales</taxon>
        <taxon>Yersiniaceae</taxon>
        <taxon>Rouxiella</taxon>
    </lineage>
</organism>
<dbReference type="Gene3D" id="3.40.50.720">
    <property type="entry name" value="NAD(P)-binding Rossmann-like Domain"/>
    <property type="match status" value="1"/>
</dbReference>
<dbReference type="SUPFAM" id="SSF51735">
    <property type="entry name" value="NAD(P)-binding Rossmann-fold domains"/>
    <property type="match status" value="1"/>
</dbReference>
<dbReference type="Pfam" id="PF00106">
    <property type="entry name" value="adh_short"/>
    <property type="match status" value="1"/>
</dbReference>
<evidence type="ECO:0000259" key="4">
    <source>
        <dbReference type="SMART" id="SM00822"/>
    </source>
</evidence>
<comment type="similarity">
    <text evidence="1 3">Belongs to the short-chain dehydrogenases/reductases (SDR) family.</text>
</comment>
<reference evidence="5 6" key="1">
    <citation type="journal article" date="2017" name="Int. J. Syst. Evol. Microbiol.">
        <title>Rouxiella badensis sp. nov. and Rouxiella silvae sp. nov. isolated from peat bog soil in Germany and emendation of the genus description.</title>
        <authorList>
            <person name="Le Fleche-Mateos A."/>
            <person name="Kugler J.H."/>
            <person name="Hansen S.H."/>
            <person name="Syldatk C."/>
            <person name="Hausmann R."/>
            <person name="Lomprez F."/>
            <person name="Vandenbogaert M."/>
            <person name="Manuguerra J.C."/>
            <person name="Grimont P.A."/>
        </authorList>
    </citation>
    <scope>NUCLEOTIDE SEQUENCE [LARGE SCALE GENOMIC DNA]</scope>
    <source>
        <strain evidence="5 6">213</strain>
    </source>
</reference>
<protein>
    <submittedName>
        <fullName evidence="5">Short-chain dehydrogenase</fullName>
    </submittedName>
</protein>
<sequence>MKLCTRTILITGGSSGIGLELAGQLIAAGNTVLITGRSEQALQRAKGRFPELHIFQSDVSKAEDIRSLHEQVAAHYPKLDTLINNAGVMKIVPLQDPRTLEALTQEVDINLKGAMRMVQQFLPLLKSQSDALIVNVSSGLAFVPFAVSPVYSAAKAGMHAYTRCLRAQLLGTKIRVAELAPPLTETPLFSAEFKGKMKGEKGMPVDVLVRKALAAIEAGKCEICPGQSNILRIASRLAPGFIFRQLSKVV</sequence>
<comment type="caution">
    <text evidence="5">The sequence shown here is derived from an EMBL/GenBank/DDBJ whole genome shotgun (WGS) entry which is preliminary data.</text>
</comment>
<name>A0ABX3TZP4_9GAMM</name>
<proteinExistence type="inferred from homology"/>
<dbReference type="InterPro" id="IPR057326">
    <property type="entry name" value="KR_dom"/>
</dbReference>
<evidence type="ECO:0000256" key="2">
    <source>
        <dbReference type="ARBA" id="ARBA00023002"/>
    </source>
</evidence>
<dbReference type="SMART" id="SM00822">
    <property type="entry name" value="PKS_KR"/>
    <property type="match status" value="1"/>
</dbReference>
<gene>
    <name evidence="5" type="ORF">BS639_13805</name>
</gene>
<dbReference type="PROSITE" id="PS00061">
    <property type="entry name" value="ADH_SHORT"/>
    <property type="match status" value="1"/>
</dbReference>
<evidence type="ECO:0000313" key="5">
    <source>
        <dbReference type="EMBL" id="ORJ20700.1"/>
    </source>
</evidence>
<dbReference type="PRINTS" id="PR00081">
    <property type="entry name" value="GDHRDH"/>
</dbReference>
<dbReference type="InterPro" id="IPR002347">
    <property type="entry name" value="SDR_fam"/>
</dbReference>